<accession>A0A377JLV2</accession>
<evidence type="ECO:0000313" key="1">
    <source>
        <dbReference type="EMBL" id="STP08791.1"/>
    </source>
</evidence>
<dbReference type="PROSITE" id="PS51257">
    <property type="entry name" value="PROKAR_LIPOPROTEIN"/>
    <property type="match status" value="1"/>
</dbReference>
<name>A0A377JLV2_9HELI</name>
<sequence>MWVADKDKMDKKMSEMGKILFFLSFMCGGLFACTGDCKSCHATLDYKNDIRHAPMLECKTCHTEAKMAQIDMGGCGEDCFACHDISKIKSPSLAKDHYIINSCIQCHTSLSNSPLSTGENVFQKGIKNFSNGLLKNK</sequence>
<reference evidence="1 2" key="1">
    <citation type="submission" date="2018-06" db="EMBL/GenBank/DDBJ databases">
        <authorList>
            <consortium name="Pathogen Informatics"/>
            <person name="Doyle S."/>
        </authorList>
    </citation>
    <scope>NUCLEOTIDE SEQUENCE [LARGE SCALE GENOMIC DNA]</scope>
    <source>
        <strain evidence="1 2">NCTC12221</strain>
    </source>
</reference>
<proteinExistence type="predicted"/>
<dbReference type="Proteomes" id="UP000255335">
    <property type="component" value="Unassembled WGS sequence"/>
</dbReference>
<dbReference type="EMBL" id="UGHZ01000001">
    <property type="protein sequence ID" value="STP08791.1"/>
    <property type="molecule type" value="Genomic_DNA"/>
</dbReference>
<protein>
    <submittedName>
        <fullName evidence="1">Uncharacterized protein</fullName>
    </submittedName>
</protein>
<organism evidence="1 2">
    <name type="scientific">Helicobacter cinaedi</name>
    <dbReference type="NCBI Taxonomy" id="213"/>
    <lineage>
        <taxon>Bacteria</taxon>
        <taxon>Pseudomonadati</taxon>
        <taxon>Campylobacterota</taxon>
        <taxon>Epsilonproteobacteria</taxon>
        <taxon>Campylobacterales</taxon>
        <taxon>Helicobacteraceae</taxon>
        <taxon>Helicobacter</taxon>
    </lineage>
</organism>
<dbReference type="SUPFAM" id="SSF48695">
    <property type="entry name" value="Multiheme cytochromes"/>
    <property type="match status" value="1"/>
</dbReference>
<dbReference type="AlphaFoldDB" id="A0A377JLV2"/>
<gene>
    <name evidence="1" type="ORF">NCTC12221_00209</name>
</gene>
<evidence type="ECO:0000313" key="2">
    <source>
        <dbReference type="Proteomes" id="UP000255335"/>
    </source>
</evidence>
<dbReference type="InterPro" id="IPR036280">
    <property type="entry name" value="Multihaem_cyt_sf"/>
</dbReference>